<dbReference type="PANTHER" id="PTHR22617">
    <property type="entry name" value="CHEMOTAXIS SENSOR HISTIDINE KINASE-RELATED"/>
    <property type="match status" value="1"/>
</dbReference>
<dbReference type="PANTHER" id="PTHR22617:SF23">
    <property type="entry name" value="CHEMOTAXIS PROTEIN CHEW"/>
    <property type="match status" value="1"/>
</dbReference>
<dbReference type="SMART" id="SM00260">
    <property type="entry name" value="CheW"/>
    <property type="match status" value="1"/>
</dbReference>
<keyword evidence="3" id="KW-1185">Reference proteome</keyword>
<evidence type="ECO:0000313" key="3">
    <source>
        <dbReference type="Proteomes" id="UP000269692"/>
    </source>
</evidence>
<dbReference type="SUPFAM" id="SSF50341">
    <property type="entry name" value="CheW-like"/>
    <property type="match status" value="1"/>
</dbReference>
<dbReference type="OrthoDB" id="3291462at2"/>
<dbReference type="AlphaFoldDB" id="A0A3L7AIY5"/>
<dbReference type="GO" id="GO:0007165">
    <property type="term" value="P:signal transduction"/>
    <property type="evidence" value="ECO:0007669"/>
    <property type="project" value="InterPro"/>
</dbReference>
<dbReference type="InterPro" id="IPR036061">
    <property type="entry name" value="CheW-like_dom_sf"/>
</dbReference>
<dbReference type="PROSITE" id="PS50851">
    <property type="entry name" value="CHEW"/>
    <property type="match status" value="1"/>
</dbReference>
<protein>
    <recommendedName>
        <fullName evidence="1">CheW-like domain-containing protein</fullName>
    </recommendedName>
</protein>
<dbReference type="GO" id="GO:0005829">
    <property type="term" value="C:cytosol"/>
    <property type="evidence" value="ECO:0007669"/>
    <property type="project" value="TreeGrafter"/>
</dbReference>
<dbReference type="Gene3D" id="2.30.30.40">
    <property type="entry name" value="SH3 Domains"/>
    <property type="match status" value="1"/>
</dbReference>
<dbReference type="Gene3D" id="2.40.50.180">
    <property type="entry name" value="CheA-289, Domain 4"/>
    <property type="match status" value="1"/>
</dbReference>
<reference evidence="2 3" key="1">
    <citation type="submission" date="2018-10" db="EMBL/GenBank/DDBJ databases">
        <title>Xanthobacter tagetidis genome sequencing and assembly.</title>
        <authorList>
            <person name="Maclea K.S."/>
            <person name="Goen A.E."/>
            <person name="Fatima S.A."/>
        </authorList>
    </citation>
    <scope>NUCLEOTIDE SEQUENCE [LARGE SCALE GENOMIC DNA]</scope>
    <source>
        <strain evidence="2 3">ATCC 700314</strain>
    </source>
</reference>
<feature type="domain" description="CheW-like" evidence="1">
    <location>
        <begin position="7"/>
        <end position="145"/>
    </location>
</feature>
<dbReference type="Pfam" id="PF01584">
    <property type="entry name" value="CheW"/>
    <property type="match status" value="1"/>
</dbReference>
<dbReference type="GO" id="GO:0006935">
    <property type="term" value="P:chemotaxis"/>
    <property type="evidence" value="ECO:0007669"/>
    <property type="project" value="InterPro"/>
</dbReference>
<evidence type="ECO:0000259" key="1">
    <source>
        <dbReference type="PROSITE" id="PS50851"/>
    </source>
</evidence>
<evidence type="ECO:0000313" key="2">
    <source>
        <dbReference type="EMBL" id="RLP80349.1"/>
    </source>
</evidence>
<accession>A0A3L7AIY5</accession>
<gene>
    <name evidence="2" type="ORF">D9R14_04560</name>
</gene>
<dbReference type="Proteomes" id="UP000269692">
    <property type="component" value="Unassembled WGS sequence"/>
</dbReference>
<proteinExistence type="predicted"/>
<name>A0A3L7AIY5_9HYPH</name>
<sequence length="161" mass="16961">MSTLEERRTIVVARCGDMRVGIPVDTVRKVIAAPLPSPLPEAPAIVAGLLNLHGEPLVVVDLARRGGGARDAITLASRIVVVETPSQQFGLLCETVEGVRVIGAQDWLALDEIVPGIGYLAASAAGEEQLIVLRDPGTWLSASDVEDLRVAVDRHQSGLAS</sequence>
<dbReference type="InterPro" id="IPR039315">
    <property type="entry name" value="CheW"/>
</dbReference>
<dbReference type="InterPro" id="IPR002545">
    <property type="entry name" value="CheW-lke_dom"/>
</dbReference>
<dbReference type="EMBL" id="RCTF01000003">
    <property type="protein sequence ID" value="RLP80349.1"/>
    <property type="molecule type" value="Genomic_DNA"/>
</dbReference>
<comment type="caution">
    <text evidence="2">The sequence shown here is derived from an EMBL/GenBank/DDBJ whole genome shotgun (WGS) entry which is preliminary data.</text>
</comment>
<dbReference type="RefSeq" id="WP_121622143.1">
    <property type="nucleotide sequence ID" value="NZ_JACIIW010000006.1"/>
</dbReference>
<organism evidence="2 3">
    <name type="scientific">Xanthobacter tagetidis</name>
    <dbReference type="NCBI Taxonomy" id="60216"/>
    <lineage>
        <taxon>Bacteria</taxon>
        <taxon>Pseudomonadati</taxon>
        <taxon>Pseudomonadota</taxon>
        <taxon>Alphaproteobacteria</taxon>
        <taxon>Hyphomicrobiales</taxon>
        <taxon>Xanthobacteraceae</taxon>
        <taxon>Xanthobacter</taxon>
    </lineage>
</organism>